<evidence type="ECO:0000313" key="2">
    <source>
        <dbReference type="Proteomes" id="UP001233999"/>
    </source>
</evidence>
<dbReference type="Proteomes" id="UP001233999">
    <property type="component" value="Unassembled WGS sequence"/>
</dbReference>
<dbReference type="EMBL" id="JASPKZ010004917">
    <property type="protein sequence ID" value="KAJ9589704.1"/>
    <property type="molecule type" value="Genomic_DNA"/>
</dbReference>
<name>A0AAD7ZZJ4_DIPPU</name>
<organism evidence="1 2">
    <name type="scientific">Diploptera punctata</name>
    <name type="common">Pacific beetle cockroach</name>
    <dbReference type="NCBI Taxonomy" id="6984"/>
    <lineage>
        <taxon>Eukaryota</taxon>
        <taxon>Metazoa</taxon>
        <taxon>Ecdysozoa</taxon>
        <taxon>Arthropoda</taxon>
        <taxon>Hexapoda</taxon>
        <taxon>Insecta</taxon>
        <taxon>Pterygota</taxon>
        <taxon>Neoptera</taxon>
        <taxon>Polyneoptera</taxon>
        <taxon>Dictyoptera</taxon>
        <taxon>Blattodea</taxon>
        <taxon>Blaberoidea</taxon>
        <taxon>Blaberidae</taxon>
        <taxon>Diplopterinae</taxon>
        <taxon>Diploptera</taxon>
    </lineage>
</organism>
<feature type="non-terminal residue" evidence="1">
    <location>
        <position position="223"/>
    </location>
</feature>
<sequence>LKTLAVSKTESLAVEEIQKASASESFRSNNEVRESFAVSNVLILAEFKFEKTSSNRKQLRSKTVATEKSRFNNDSKQVVESWRSTYARTSRSKKVRKSSQYVGLKVSHKSRKIPQYSIPNDILAVSIRKALAVSNSESLAGKVSRTAMQLIKVRTATQVYVSQINSLKYVENFAVSNRVVSPKVPAEVNPKYRSKVMKSLASLGQIRVRKSRSNLSPKASLLA</sequence>
<keyword evidence="2" id="KW-1185">Reference proteome</keyword>
<gene>
    <name evidence="1" type="ORF">L9F63_017093</name>
</gene>
<reference evidence="1" key="1">
    <citation type="journal article" date="2023" name="IScience">
        <title>Live-bearing cockroach genome reveals convergent evolutionary mechanisms linked to viviparity in insects and beyond.</title>
        <authorList>
            <person name="Fouks B."/>
            <person name="Harrison M.C."/>
            <person name="Mikhailova A.A."/>
            <person name="Marchal E."/>
            <person name="English S."/>
            <person name="Carruthers M."/>
            <person name="Jennings E.C."/>
            <person name="Chiamaka E.L."/>
            <person name="Frigard R.A."/>
            <person name="Pippel M."/>
            <person name="Attardo G.M."/>
            <person name="Benoit J.B."/>
            <person name="Bornberg-Bauer E."/>
            <person name="Tobe S.S."/>
        </authorList>
    </citation>
    <scope>NUCLEOTIDE SEQUENCE</scope>
    <source>
        <strain evidence="1">Stay&amp;Tobe</strain>
    </source>
</reference>
<evidence type="ECO:0000313" key="1">
    <source>
        <dbReference type="EMBL" id="KAJ9589704.1"/>
    </source>
</evidence>
<feature type="non-terminal residue" evidence="1">
    <location>
        <position position="1"/>
    </location>
</feature>
<proteinExistence type="predicted"/>
<comment type="caution">
    <text evidence="1">The sequence shown here is derived from an EMBL/GenBank/DDBJ whole genome shotgun (WGS) entry which is preliminary data.</text>
</comment>
<dbReference type="AlphaFoldDB" id="A0AAD7ZZJ4"/>
<accession>A0AAD7ZZJ4</accession>
<reference evidence="1" key="2">
    <citation type="submission" date="2023-05" db="EMBL/GenBank/DDBJ databases">
        <authorList>
            <person name="Fouks B."/>
        </authorList>
    </citation>
    <scope>NUCLEOTIDE SEQUENCE</scope>
    <source>
        <strain evidence="1">Stay&amp;Tobe</strain>
        <tissue evidence="1">Testes</tissue>
    </source>
</reference>
<protein>
    <submittedName>
        <fullName evidence="1">Uncharacterized protein</fullName>
    </submittedName>
</protein>